<sequence length="92" mass="9173">MACLVTTTAAHAAILHGRTTHPGSTALHVAGAVPVAPAAVTLAATRTTLMMPASSPPGPPISPGGGIQAARAQVASKAAAVRRERFMRPVLC</sequence>
<dbReference type="KEGG" id="aper:A0U91_11500"/>
<reference evidence="2 3" key="1">
    <citation type="submission" date="2016-03" db="EMBL/GenBank/DDBJ databases">
        <title>Acetic acid bacteria sequencing.</title>
        <authorList>
            <person name="Brandt J."/>
            <person name="Jakob F."/>
            <person name="Vogel R.F."/>
        </authorList>
    </citation>
    <scope>NUCLEOTIDE SEQUENCE [LARGE SCALE GENOMIC DNA]</scope>
    <source>
        <strain evidence="2 3">TMW2.1084</strain>
    </source>
</reference>
<feature type="region of interest" description="Disordered" evidence="1">
    <location>
        <begin position="50"/>
        <end position="69"/>
    </location>
</feature>
<protein>
    <submittedName>
        <fullName evidence="2">Uncharacterized protein</fullName>
    </submittedName>
</protein>
<dbReference type="EMBL" id="CP014687">
    <property type="protein sequence ID" value="AQT05385.1"/>
    <property type="molecule type" value="Genomic_DNA"/>
</dbReference>
<proteinExistence type="predicted"/>
<organism evidence="2 3">
    <name type="scientific">Acetobacter persici</name>
    <dbReference type="NCBI Taxonomy" id="1076596"/>
    <lineage>
        <taxon>Bacteria</taxon>
        <taxon>Pseudomonadati</taxon>
        <taxon>Pseudomonadota</taxon>
        <taxon>Alphaproteobacteria</taxon>
        <taxon>Acetobacterales</taxon>
        <taxon>Acetobacteraceae</taxon>
        <taxon>Acetobacter</taxon>
    </lineage>
</organism>
<dbReference type="AlphaFoldDB" id="A0A1U9LFZ7"/>
<name>A0A1U9LFZ7_9PROT</name>
<evidence type="ECO:0000256" key="1">
    <source>
        <dbReference type="SAM" id="MobiDB-lite"/>
    </source>
</evidence>
<evidence type="ECO:0000313" key="3">
    <source>
        <dbReference type="Proteomes" id="UP000189055"/>
    </source>
</evidence>
<dbReference type="Proteomes" id="UP000189055">
    <property type="component" value="Chromosome"/>
</dbReference>
<gene>
    <name evidence="2" type="ORF">A0U91_11500</name>
</gene>
<accession>A0A1U9LFZ7</accession>
<evidence type="ECO:0000313" key="2">
    <source>
        <dbReference type="EMBL" id="AQT05385.1"/>
    </source>
</evidence>